<evidence type="ECO:0000256" key="1">
    <source>
        <dbReference type="SAM" id="Phobius"/>
    </source>
</evidence>
<feature type="transmembrane region" description="Helical" evidence="1">
    <location>
        <begin position="171"/>
        <end position="191"/>
    </location>
</feature>
<dbReference type="AlphaFoldDB" id="A0A223KQ43"/>
<accession>A0A223KQ43</accession>
<evidence type="ECO:0000313" key="3">
    <source>
        <dbReference type="Proteomes" id="UP000215224"/>
    </source>
</evidence>
<feature type="transmembrane region" description="Helical" evidence="1">
    <location>
        <begin position="264"/>
        <end position="282"/>
    </location>
</feature>
<feature type="transmembrane region" description="Helical" evidence="1">
    <location>
        <begin position="61"/>
        <end position="94"/>
    </location>
</feature>
<keyword evidence="3" id="KW-1185">Reference proteome</keyword>
<feature type="transmembrane region" description="Helical" evidence="1">
    <location>
        <begin position="203"/>
        <end position="222"/>
    </location>
</feature>
<keyword evidence="1" id="KW-0812">Transmembrane</keyword>
<feature type="transmembrane region" description="Helical" evidence="1">
    <location>
        <begin position="12"/>
        <end position="29"/>
    </location>
</feature>
<dbReference type="EMBL" id="CP018866">
    <property type="protein sequence ID" value="AST91474.1"/>
    <property type="molecule type" value="Genomic_DNA"/>
</dbReference>
<keyword evidence="1" id="KW-0472">Membrane</keyword>
<reference evidence="2 3" key="1">
    <citation type="submission" date="2016-12" db="EMBL/GenBank/DDBJ databases">
        <title>The whole genome sequencing and assembly of Bacillus cohnii DSM 6307T strain.</title>
        <authorList>
            <person name="Lee Y.-J."/>
            <person name="Yi H."/>
            <person name="Bahn Y.-S."/>
            <person name="Kim J.F."/>
            <person name="Lee D.-W."/>
        </authorList>
    </citation>
    <scope>NUCLEOTIDE SEQUENCE [LARGE SCALE GENOMIC DNA]</scope>
    <source>
        <strain evidence="2 3">DSM 6307</strain>
    </source>
</reference>
<feature type="transmembrane region" description="Helical" evidence="1">
    <location>
        <begin position="106"/>
        <end position="126"/>
    </location>
</feature>
<feature type="transmembrane region" description="Helical" evidence="1">
    <location>
        <begin position="35"/>
        <end position="54"/>
    </location>
</feature>
<sequence length="399" mass="46072">MAKIWRNSVHLCIEVSLLYFFIVLSYMHTSMLPPIVGLIVPTLVTIIIYSVISANLQVQTLVLIVFIAPLIAMISFFLGYGYVLSFVIGGFLSWRGFVLFVQDRPLTARTIFLLCFFWMLPIYVYIYVSRYVYAEYFIYLFGIQLLLFLLAQSGESVIRTWRDRTLNKKVVVSSLSFISVILGLTVFLSTIGKWIISIGLKAFGGVIGFVFGILSKPFFYLASLLEFNLVLRGEEAESIMEGEGGAEEKEIEQIVDVAPIWDNILVMVILIVLLFIIAFFLLRKVKVMKSSIEVAATYNGVLKKIQSSGRRGWWQKPPENEVRKLVFELEKLAHKKNRARYPNETLEEWLVRESVVSEHFFSIYEKVRYGEMELTEEEVARCKQLATEIRSIMRKWKKY</sequence>
<protein>
    <recommendedName>
        <fullName evidence="4">DUF4129 domain-containing protein</fullName>
    </recommendedName>
</protein>
<name>A0A223KQ43_9BACI</name>
<gene>
    <name evidence="2" type="ORF">BC6307_09370</name>
</gene>
<organism evidence="2 3">
    <name type="scientific">Sutcliffiella cohnii</name>
    <dbReference type="NCBI Taxonomy" id="33932"/>
    <lineage>
        <taxon>Bacteria</taxon>
        <taxon>Bacillati</taxon>
        <taxon>Bacillota</taxon>
        <taxon>Bacilli</taxon>
        <taxon>Bacillales</taxon>
        <taxon>Bacillaceae</taxon>
        <taxon>Sutcliffiella</taxon>
    </lineage>
</organism>
<keyword evidence="1" id="KW-1133">Transmembrane helix</keyword>
<dbReference type="RefSeq" id="WP_066412642.1">
    <property type="nucleotide sequence ID" value="NZ_CP018866.1"/>
</dbReference>
<evidence type="ECO:0000313" key="2">
    <source>
        <dbReference type="EMBL" id="AST91474.1"/>
    </source>
</evidence>
<dbReference type="STRING" id="1314751.GCA_001591425_00888"/>
<feature type="transmembrane region" description="Helical" evidence="1">
    <location>
        <begin position="133"/>
        <end position="151"/>
    </location>
</feature>
<proteinExistence type="predicted"/>
<dbReference type="Proteomes" id="UP000215224">
    <property type="component" value="Chromosome"/>
</dbReference>
<evidence type="ECO:0008006" key="4">
    <source>
        <dbReference type="Google" id="ProtNLM"/>
    </source>
</evidence>
<dbReference type="KEGG" id="bcoh:BC6307_09370"/>